<dbReference type="InterPro" id="IPR017190">
    <property type="entry name" value="Bifunc_CCT/choline_kinase"/>
</dbReference>
<gene>
    <name evidence="2" type="primary">licA</name>
    <name evidence="2" type="ORF">NCTC9836_00391</name>
</gene>
<dbReference type="EMBL" id="UFWZ01000001">
    <property type="protein sequence ID" value="SUY45670.1"/>
    <property type="molecule type" value="Genomic_DNA"/>
</dbReference>
<feature type="domain" description="HTH arsR-type" evidence="1">
    <location>
        <begin position="1"/>
        <end position="80"/>
    </location>
</feature>
<dbReference type="PANTHER" id="PTHR22603:SF66">
    <property type="entry name" value="ETHANOLAMINE KINASE"/>
    <property type="match status" value="1"/>
</dbReference>
<keyword evidence="2" id="KW-0808">Transferase</keyword>
<dbReference type="PIRSF" id="PIRSF037383">
    <property type="entry name" value="LicCA"/>
    <property type="match status" value="1"/>
</dbReference>
<dbReference type="InterPro" id="IPR025877">
    <property type="entry name" value="MobA-like_NTP_Trfase"/>
</dbReference>
<reference evidence="2 3" key="1">
    <citation type="submission" date="2018-06" db="EMBL/GenBank/DDBJ databases">
        <authorList>
            <consortium name="Pathogen Informatics"/>
            <person name="Doyle S."/>
        </authorList>
    </citation>
    <scope>NUCLEOTIDE SEQUENCE [LARGE SCALE GENOMIC DNA]</scope>
    <source>
        <strain evidence="2 3">NCTC9836</strain>
    </source>
</reference>
<dbReference type="Pfam" id="PF12804">
    <property type="entry name" value="NTP_transf_3"/>
    <property type="match status" value="1"/>
</dbReference>
<dbReference type="Gene3D" id="3.90.550.10">
    <property type="entry name" value="Spore Coat Polysaccharide Biosynthesis Protein SpsA, Chain A"/>
    <property type="match status" value="1"/>
</dbReference>
<dbReference type="RefSeq" id="WP_115640226.1">
    <property type="nucleotide sequence ID" value="NZ_UFWZ01000001.1"/>
</dbReference>
<dbReference type="SUPFAM" id="SSF53448">
    <property type="entry name" value="Nucleotide-diphospho-sugar transferases"/>
    <property type="match status" value="1"/>
</dbReference>
<name>A0A381J468_9CLOT</name>
<dbReference type="GO" id="GO:0003700">
    <property type="term" value="F:DNA-binding transcription factor activity"/>
    <property type="evidence" value="ECO:0007669"/>
    <property type="project" value="InterPro"/>
</dbReference>
<protein>
    <submittedName>
        <fullName evidence="2">Choline kinase</fullName>
    </submittedName>
</protein>
<dbReference type="GO" id="GO:0016779">
    <property type="term" value="F:nucleotidyltransferase activity"/>
    <property type="evidence" value="ECO:0007669"/>
    <property type="project" value="UniProtKB-ARBA"/>
</dbReference>
<dbReference type="InterPro" id="IPR036388">
    <property type="entry name" value="WH-like_DNA-bd_sf"/>
</dbReference>
<dbReference type="Proteomes" id="UP000254664">
    <property type="component" value="Unassembled WGS sequence"/>
</dbReference>
<organism evidence="2 3">
    <name type="scientific">Clostridium putrefaciens</name>
    <dbReference type="NCBI Taxonomy" id="99675"/>
    <lineage>
        <taxon>Bacteria</taxon>
        <taxon>Bacillati</taxon>
        <taxon>Bacillota</taxon>
        <taxon>Clostridia</taxon>
        <taxon>Eubacteriales</taxon>
        <taxon>Clostridiaceae</taxon>
        <taxon>Clostridium</taxon>
    </lineage>
</organism>
<dbReference type="InterPro" id="IPR001845">
    <property type="entry name" value="HTH_ArsR_DNA-bd_dom"/>
</dbReference>
<dbReference type="Pfam" id="PF13412">
    <property type="entry name" value="HTH_24"/>
    <property type="match status" value="1"/>
</dbReference>
<keyword evidence="3" id="KW-1185">Reference proteome</keyword>
<dbReference type="GO" id="GO:0004305">
    <property type="term" value="F:ethanolamine kinase activity"/>
    <property type="evidence" value="ECO:0007669"/>
    <property type="project" value="TreeGrafter"/>
</dbReference>
<keyword evidence="2" id="KW-0418">Kinase</keyword>
<dbReference type="Gene3D" id="3.90.1200.10">
    <property type="match status" value="1"/>
</dbReference>
<accession>A0A381J468</accession>
<dbReference type="GO" id="GO:0006646">
    <property type="term" value="P:phosphatidylethanolamine biosynthetic process"/>
    <property type="evidence" value="ECO:0007669"/>
    <property type="project" value="TreeGrafter"/>
</dbReference>
<dbReference type="Gene3D" id="1.10.10.10">
    <property type="entry name" value="Winged helix-like DNA-binding domain superfamily/Winged helix DNA-binding domain"/>
    <property type="match status" value="1"/>
</dbReference>
<proteinExistence type="predicted"/>
<dbReference type="CDD" id="cd05151">
    <property type="entry name" value="ChoK-like"/>
    <property type="match status" value="1"/>
</dbReference>
<evidence type="ECO:0000313" key="2">
    <source>
        <dbReference type="EMBL" id="SUY45670.1"/>
    </source>
</evidence>
<dbReference type="AlphaFoldDB" id="A0A381J468"/>
<dbReference type="SUPFAM" id="SSF46785">
    <property type="entry name" value="Winged helix' DNA-binding domain"/>
    <property type="match status" value="1"/>
</dbReference>
<dbReference type="Pfam" id="PF01633">
    <property type="entry name" value="Choline_kinase"/>
    <property type="match status" value="1"/>
</dbReference>
<dbReference type="InterPro" id="IPR029044">
    <property type="entry name" value="Nucleotide-diphossugar_trans"/>
</dbReference>
<dbReference type="PANTHER" id="PTHR22603">
    <property type="entry name" value="CHOLINE/ETHANOALAMINE KINASE"/>
    <property type="match status" value="1"/>
</dbReference>
<dbReference type="InterPro" id="IPR011009">
    <property type="entry name" value="Kinase-like_dom_sf"/>
</dbReference>
<dbReference type="OrthoDB" id="9803871at2"/>
<dbReference type="InterPro" id="IPR036390">
    <property type="entry name" value="WH_DNA-bd_sf"/>
</dbReference>
<evidence type="ECO:0000313" key="3">
    <source>
        <dbReference type="Proteomes" id="UP000254664"/>
    </source>
</evidence>
<sequence length="612" mass="70757">MDEEYLRLLSIINNDKNLSQRGLSSKADISIGKINNMIKNLMEEEYVYVEKSGKRLSYMLSDDGISLLEASFKDNHLKKIILHEGGKKVIKQAVILAAGEREEFNVPVGMLPLPDETIIERVLDILEMNGIKDVIMVTGYKSEHYEEIAKSRGIKIVQNPKYKWTGTMPSLACAKDFIKDDFLLIESDLIFEDRVIEAVIKAKKRDLVVITNESGSGDEAFVEIRKGHLFKMSKDKHQLNKIDGEMIGVSKISLDVFNKMLEEFKYNTNPYLNYEYSLLDVSRNYDIGYLKLDDIIWGEVDNREHYEKVTKRIYPRIKRRENQAKEANIKASIVEALDIDEDEISNIIPSGGMTNKNYKVDIKDETYVLRIAGAGTDDMINRIEEKKNSILASSLNIDTEILCLDEVSGLKIAKFIKNAETLTGESSKKEENMKLTTGILKKLHRSGLKFENTFDVFEKIELYEKLLEKAKGKNYEDYYEVKEKVMKLQNMLKDLDVEILASHNDTVPENFVKNEERIYLIDWEYSGMNDPMWDLAAHSLECNFSKKDEELFLNIYFDGEPEEKFKKRVLIYQICQDFLWATWTNIKEAKGDDFGSYGIDRYNRAKKNLELI</sequence>
<dbReference type="Gene3D" id="3.30.200.20">
    <property type="entry name" value="Phosphorylase Kinase, domain 1"/>
    <property type="match status" value="1"/>
</dbReference>
<dbReference type="SUPFAM" id="SSF56112">
    <property type="entry name" value="Protein kinase-like (PK-like)"/>
    <property type="match status" value="1"/>
</dbReference>
<evidence type="ECO:0000259" key="1">
    <source>
        <dbReference type="PROSITE" id="PS50987"/>
    </source>
</evidence>
<dbReference type="GO" id="GO:0005737">
    <property type="term" value="C:cytoplasm"/>
    <property type="evidence" value="ECO:0007669"/>
    <property type="project" value="TreeGrafter"/>
</dbReference>
<dbReference type="PROSITE" id="PS50987">
    <property type="entry name" value="HTH_ARSR_2"/>
    <property type="match status" value="1"/>
</dbReference>